<evidence type="ECO:0000256" key="2">
    <source>
        <dbReference type="ARBA" id="ARBA00023012"/>
    </source>
</evidence>
<proteinExistence type="predicted"/>
<dbReference type="GO" id="GO:0005829">
    <property type="term" value="C:cytosol"/>
    <property type="evidence" value="ECO:0007669"/>
    <property type="project" value="TreeGrafter"/>
</dbReference>
<dbReference type="GO" id="GO:0032993">
    <property type="term" value="C:protein-DNA complex"/>
    <property type="evidence" value="ECO:0007669"/>
    <property type="project" value="TreeGrafter"/>
</dbReference>
<evidence type="ECO:0000256" key="3">
    <source>
        <dbReference type="ARBA" id="ARBA00023015"/>
    </source>
</evidence>
<dbReference type="PANTHER" id="PTHR48111">
    <property type="entry name" value="REGULATOR OF RPOS"/>
    <property type="match status" value="1"/>
</dbReference>
<dbReference type="InterPro" id="IPR016032">
    <property type="entry name" value="Sig_transdc_resp-reg_C-effctor"/>
</dbReference>
<evidence type="ECO:0000256" key="4">
    <source>
        <dbReference type="ARBA" id="ARBA00023125"/>
    </source>
</evidence>
<dbReference type="GO" id="GO:0000976">
    <property type="term" value="F:transcription cis-regulatory region binding"/>
    <property type="evidence" value="ECO:0007669"/>
    <property type="project" value="TreeGrafter"/>
</dbReference>
<dbReference type="PROSITE" id="PS50110">
    <property type="entry name" value="RESPONSE_REGULATORY"/>
    <property type="match status" value="1"/>
</dbReference>
<feature type="DNA-binding region" description="OmpR/PhoB-type" evidence="7">
    <location>
        <begin position="211"/>
        <end position="317"/>
    </location>
</feature>
<evidence type="ECO:0000313" key="12">
    <source>
        <dbReference type="Proteomes" id="UP000537326"/>
    </source>
</evidence>
<dbReference type="CDD" id="cd00383">
    <property type="entry name" value="trans_reg_C"/>
    <property type="match status" value="1"/>
</dbReference>
<feature type="compositionally biased region" description="Low complexity" evidence="8">
    <location>
        <begin position="168"/>
        <end position="179"/>
    </location>
</feature>
<feature type="modified residue" description="4-aspartylphosphate" evidence="6">
    <location>
        <position position="54"/>
    </location>
</feature>
<dbReference type="EMBL" id="JACBZI010000001">
    <property type="protein sequence ID" value="NYI10952.1"/>
    <property type="molecule type" value="Genomic_DNA"/>
</dbReference>
<dbReference type="InterPro" id="IPR001789">
    <property type="entry name" value="Sig_transdc_resp-reg_receiver"/>
</dbReference>
<keyword evidence="1 6" id="KW-0597">Phosphoprotein</keyword>
<dbReference type="PANTHER" id="PTHR48111:SF1">
    <property type="entry name" value="TWO-COMPONENT RESPONSE REGULATOR ORR33"/>
    <property type="match status" value="1"/>
</dbReference>
<sequence>MQPWVAVVIEDDPAIREILDMVLQQNGFSVVLCADGQSGLAAIGAHRPLLTTCDVQMPGMDGFAVARRIRRSHDTYLIMITAMAEEIDVVQGLEAGADDYLVKPFSPRELRARVDAMLRRLDIGPPRGSAAQGTRDTETAAPAPTPVVPAPSAPERPWLRGAPLPGQATPTVASTTTPSAPVVPSPVVAAPASPIPASPIPATAETASPTSAWLTHDGLALHPPTRSVVLDERPIDLTATEFDLLAALLGSGSRVRSKADLVLAVRGQGHVTAYFVNDADKRTVEAHVASLRRKLGDTGPQARFVEDVRGVGYRLAGRH</sequence>
<dbReference type="GO" id="GO:0000156">
    <property type="term" value="F:phosphorelay response regulator activity"/>
    <property type="evidence" value="ECO:0007669"/>
    <property type="project" value="TreeGrafter"/>
</dbReference>
<dbReference type="SMART" id="SM00448">
    <property type="entry name" value="REC"/>
    <property type="match status" value="1"/>
</dbReference>
<dbReference type="RefSeq" id="WP_179531712.1">
    <property type="nucleotide sequence ID" value="NZ_BAAAPP010000005.1"/>
</dbReference>
<dbReference type="AlphaFoldDB" id="A0A7Y9YH35"/>
<dbReference type="Gene3D" id="3.40.50.2300">
    <property type="match status" value="1"/>
</dbReference>
<keyword evidence="3" id="KW-0805">Transcription regulation</keyword>
<keyword evidence="2" id="KW-0902">Two-component regulatory system</keyword>
<dbReference type="SUPFAM" id="SSF52172">
    <property type="entry name" value="CheY-like"/>
    <property type="match status" value="1"/>
</dbReference>
<evidence type="ECO:0000313" key="11">
    <source>
        <dbReference type="EMBL" id="NYI10952.1"/>
    </source>
</evidence>
<dbReference type="InterPro" id="IPR039420">
    <property type="entry name" value="WalR-like"/>
</dbReference>
<organism evidence="11 12">
    <name type="scientific">Nocardioides marinus</name>
    <dbReference type="NCBI Taxonomy" id="374514"/>
    <lineage>
        <taxon>Bacteria</taxon>
        <taxon>Bacillati</taxon>
        <taxon>Actinomycetota</taxon>
        <taxon>Actinomycetes</taxon>
        <taxon>Propionibacteriales</taxon>
        <taxon>Nocardioidaceae</taxon>
        <taxon>Nocardioides</taxon>
    </lineage>
</organism>
<keyword evidence="4 7" id="KW-0238">DNA-binding</keyword>
<dbReference type="SUPFAM" id="SSF46894">
    <property type="entry name" value="C-terminal effector domain of the bipartite response regulators"/>
    <property type="match status" value="1"/>
</dbReference>
<evidence type="ECO:0000259" key="10">
    <source>
        <dbReference type="PROSITE" id="PS51755"/>
    </source>
</evidence>
<dbReference type="InterPro" id="IPR036388">
    <property type="entry name" value="WH-like_DNA-bd_sf"/>
</dbReference>
<reference evidence="11 12" key="1">
    <citation type="submission" date="2020-07" db="EMBL/GenBank/DDBJ databases">
        <title>Sequencing the genomes of 1000 actinobacteria strains.</title>
        <authorList>
            <person name="Klenk H.-P."/>
        </authorList>
    </citation>
    <scope>NUCLEOTIDE SEQUENCE [LARGE SCALE GENOMIC DNA]</scope>
    <source>
        <strain evidence="11 12">DSM 18248</strain>
    </source>
</reference>
<gene>
    <name evidence="11" type="ORF">BKA05_002467</name>
</gene>
<keyword evidence="5" id="KW-0804">Transcription</keyword>
<evidence type="ECO:0000256" key="7">
    <source>
        <dbReference type="PROSITE-ProRule" id="PRU01091"/>
    </source>
</evidence>
<dbReference type="Pfam" id="PF00486">
    <property type="entry name" value="Trans_reg_C"/>
    <property type="match status" value="1"/>
</dbReference>
<protein>
    <submittedName>
        <fullName evidence="11">DNA-binding response OmpR family regulator</fullName>
    </submittedName>
</protein>
<feature type="compositionally biased region" description="Pro residues" evidence="8">
    <location>
        <begin position="143"/>
        <end position="154"/>
    </location>
</feature>
<dbReference type="InterPro" id="IPR001867">
    <property type="entry name" value="OmpR/PhoB-type_DNA-bd"/>
</dbReference>
<keyword evidence="12" id="KW-1185">Reference proteome</keyword>
<evidence type="ECO:0000259" key="9">
    <source>
        <dbReference type="PROSITE" id="PS50110"/>
    </source>
</evidence>
<dbReference type="InterPro" id="IPR011006">
    <property type="entry name" value="CheY-like_superfamily"/>
</dbReference>
<evidence type="ECO:0000256" key="5">
    <source>
        <dbReference type="ARBA" id="ARBA00023163"/>
    </source>
</evidence>
<accession>A0A7Y9YH35</accession>
<feature type="domain" description="OmpR/PhoB-type" evidence="10">
    <location>
        <begin position="211"/>
        <end position="317"/>
    </location>
</feature>
<dbReference type="SMART" id="SM00862">
    <property type="entry name" value="Trans_reg_C"/>
    <property type="match status" value="1"/>
</dbReference>
<evidence type="ECO:0000256" key="8">
    <source>
        <dbReference type="SAM" id="MobiDB-lite"/>
    </source>
</evidence>
<evidence type="ECO:0000256" key="6">
    <source>
        <dbReference type="PROSITE-ProRule" id="PRU00169"/>
    </source>
</evidence>
<name>A0A7Y9YH35_9ACTN</name>
<comment type="caution">
    <text evidence="11">The sequence shown here is derived from an EMBL/GenBank/DDBJ whole genome shotgun (WGS) entry which is preliminary data.</text>
</comment>
<evidence type="ECO:0000256" key="1">
    <source>
        <dbReference type="ARBA" id="ARBA00022553"/>
    </source>
</evidence>
<dbReference type="Pfam" id="PF00072">
    <property type="entry name" value="Response_reg"/>
    <property type="match status" value="1"/>
</dbReference>
<dbReference type="PROSITE" id="PS51755">
    <property type="entry name" value="OMPR_PHOB"/>
    <property type="match status" value="1"/>
</dbReference>
<feature type="domain" description="Response regulatory" evidence="9">
    <location>
        <begin position="5"/>
        <end position="118"/>
    </location>
</feature>
<feature type="region of interest" description="Disordered" evidence="8">
    <location>
        <begin position="123"/>
        <end position="179"/>
    </location>
</feature>
<dbReference type="GO" id="GO:0006355">
    <property type="term" value="P:regulation of DNA-templated transcription"/>
    <property type="evidence" value="ECO:0007669"/>
    <property type="project" value="InterPro"/>
</dbReference>
<dbReference type="Proteomes" id="UP000537326">
    <property type="component" value="Unassembled WGS sequence"/>
</dbReference>
<dbReference type="Gene3D" id="1.10.10.10">
    <property type="entry name" value="Winged helix-like DNA-binding domain superfamily/Winged helix DNA-binding domain"/>
    <property type="match status" value="1"/>
</dbReference>